<evidence type="ECO:0000259" key="3">
    <source>
        <dbReference type="PROSITE" id="PS51186"/>
    </source>
</evidence>
<dbReference type="SUPFAM" id="SSF55729">
    <property type="entry name" value="Acyl-CoA N-acyltransferases (Nat)"/>
    <property type="match status" value="1"/>
</dbReference>
<evidence type="ECO:0000256" key="2">
    <source>
        <dbReference type="ARBA" id="ARBA00023315"/>
    </source>
</evidence>
<keyword evidence="5" id="KW-1185">Reference proteome</keyword>
<dbReference type="InterPro" id="IPR016181">
    <property type="entry name" value="Acyl_CoA_acyltransferase"/>
</dbReference>
<evidence type="ECO:0000313" key="4">
    <source>
        <dbReference type="EMBL" id="NHQ73746.1"/>
    </source>
</evidence>
<accession>A0A967BCX2</accession>
<dbReference type="GO" id="GO:0016747">
    <property type="term" value="F:acyltransferase activity, transferring groups other than amino-acyl groups"/>
    <property type="evidence" value="ECO:0007669"/>
    <property type="project" value="InterPro"/>
</dbReference>
<keyword evidence="2" id="KW-0012">Acyltransferase</keyword>
<sequence>MTPRAAQLADAQAIADIINPVIRETAISFNSKPKTLQDMAAEVEQTMANGHGFLVAEAAGAVLGFASYKQFRAGPGYARTAEHSIALAADARGRGVGRALMQALEDHARAAGMHSMIAGVSGENPGGVAFHDRLGYAQVAVLPQVGWKFDRWLDLILMQKLL</sequence>
<dbReference type="RefSeq" id="WP_167193885.1">
    <property type="nucleotide sequence ID" value="NZ_JAAORB010000005.1"/>
</dbReference>
<keyword evidence="1" id="KW-0808">Transferase</keyword>
<dbReference type="PANTHER" id="PTHR43072:SF23">
    <property type="entry name" value="UPF0039 PROTEIN C11D3.02C"/>
    <property type="match status" value="1"/>
</dbReference>
<dbReference type="PROSITE" id="PS51186">
    <property type="entry name" value="GNAT"/>
    <property type="match status" value="1"/>
</dbReference>
<dbReference type="Proteomes" id="UP000639775">
    <property type="component" value="Unassembled WGS sequence"/>
</dbReference>
<dbReference type="CDD" id="cd04301">
    <property type="entry name" value="NAT_SF"/>
    <property type="match status" value="1"/>
</dbReference>
<comment type="caution">
    <text evidence="4">The sequence shown here is derived from an EMBL/GenBank/DDBJ whole genome shotgun (WGS) entry which is preliminary data.</text>
</comment>
<evidence type="ECO:0000256" key="1">
    <source>
        <dbReference type="ARBA" id="ARBA00022679"/>
    </source>
</evidence>
<dbReference type="InterPro" id="IPR000182">
    <property type="entry name" value="GNAT_dom"/>
</dbReference>
<dbReference type="AlphaFoldDB" id="A0A967BCX2"/>
<feature type="domain" description="N-acetyltransferase" evidence="3">
    <location>
        <begin position="1"/>
        <end position="162"/>
    </location>
</feature>
<evidence type="ECO:0000313" key="5">
    <source>
        <dbReference type="Proteomes" id="UP000639775"/>
    </source>
</evidence>
<dbReference type="EMBL" id="JAAORB010000005">
    <property type="protein sequence ID" value="NHQ73746.1"/>
    <property type="molecule type" value="Genomic_DNA"/>
</dbReference>
<dbReference type="Pfam" id="PF00583">
    <property type="entry name" value="Acetyltransf_1"/>
    <property type="match status" value="1"/>
</dbReference>
<gene>
    <name evidence="4" type="ORF">HAT86_04595</name>
</gene>
<organism evidence="4 5">
    <name type="scientific">Roseovarius gahaiensis</name>
    <dbReference type="NCBI Taxonomy" id="2716691"/>
    <lineage>
        <taxon>Bacteria</taxon>
        <taxon>Pseudomonadati</taxon>
        <taxon>Pseudomonadota</taxon>
        <taxon>Alphaproteobacteria</taxon>
        <taxon>Rhodobacterales</taxon>
        <taxon>Roseobacteraceae</taxon>
        <taxon>Roseovarius</taxon>
    </lineage>
</organism>
<protein>
    <submittedName>
        <fullName evidence="4">N-acetyltransferase</fullName>
    </submittedName>
</protein>
<proteinExistence type="predicted"/>
<name>A0A967BCX2_9RHOB</name>
<dbReference type="Gene3D" id="3.40.630.30">
    <property type="match status" value="1"/>
</dbReference>
<dbReference type="PANTHER" id="PTHR43072">
    <property type="entry name" value="N-ACETYLTRANSFERASE"/>
    <property type="match status" value="1"/>
</dbReference>
<reference evidence="4" key="1">
    <citation type="submission" date="2020-03" db="EMBL/GenBank/DDBJ databases">
        <title>Roseovarius gahaiensis sp. nov., isolated from Gahai Saline Lake, China.</title>
        <authorList>
            <person name="Sun X."/>
        </authorList>
    </citation>
    <scope>NUCLEOTIDE SEQUENCE</scope>
    <source>
        <strain evidence="4">GH877</strain>
    </source>
</reference>